<reference evidence="1 2" key="1">
    <citation type="journal article" date="2006" name="Science">
        <title>The genome of black cottonwood, Populus trichocarpa (Torr. &amp; Gray).</title>
        <authorList>
            <person name="Tuskan G.A."/>
            <person name="Difazio S."/>
            <person name="Jansson S."/>
            <person name="Bohlmann J."/>
            <person name="Grigoriev I."/>
            <person name="Hellsten U."/>
            <person name="Putnam N."/>
            <person name="Ralph S."/>
            <person name="Rombauts S."/>
            <person name="Salamov A."/>
            <person name="Schein J."/>
            <person name="Sterck L."/>
            <person name="Aerts A."/>
            <person name="Bhalerao R.R."/>
            <person name="Bhalerao R.P."/>
            <person name="Blaudez D."/>
            <person name="Boerjan W."/>
            <person name="Brun A."/>
            <person name="Brunner A."/>
            <person name="Busov V."/>
            <person name="Campbell M."/>
            <person name="Carlson J."/>
            <person name="Chalot M."/>
            <person name="Chapman J."/>
            <person name="Chen G.L."/>
            <person name="Cooper D."/>
            <person name="Coutinho P.M."/>
            <person name="Couturier J."/>
            <person name="Covert S."/>
            <person name="Cronk Q."/>
            <person name="Cunningham R."/>
            <person name="Davis J."/>
            <person name="Degroeve S."/>
            <person name="Dejardin A."/>
            <person name="Depamphilis C."/>
            <person name="Detter J."/>
            <person name="Dirks B."/>
            <person name="Dubchak I."/>
            <person name="Duplessis S."/>
            <person name="Ehlting J."/>
            <person name="Ellis B."/>
            <person name="Gendler K."/>
            <person name="Goodstein D."/>
            <person name="Gribskov M."/>
            <person name="Grimwood J."/>
            <person name="Groover A."/>
            <person name="Gunter L."/>
            <person name="Hamberger B."/>
            <person name="Heinze B."/>
            <person name="Helariutta Y."/>
            <person name="Henrissat B."/>
            <person name="Holligan D."/>
            <person name="Holt R."/>
            <person name="Huang W."/>
            <person name="Islam-Faridi N."/>
            <person name="Jones S."/>
            <person name="Jones-Rhoades M."/>
            <person name="Jorgensen R."/>
            <person name="Joshi C."/>
            <person name="Kangasjarvi J."/>
            <person name="Karlsson J."/>
            <person name="Kelleher C."/>
            <person name="Kirkpatrick R."/>
            <person name="Kirst M."/>
            <person name="Kohler A."/>
            <person name="Kalluri U."/>
            <person name="Larimer F."/>
            <person name="Leebens-Mack J."/>
            <person name="Leple J.C."/>
            <person name="Locascio P."/>
            <person name="Lou Y."/>
            <person name="Lucas S."/>
            <person name="Martin F."/>
            <person name="Montanini B."/>
            <person name="Napoli C."/>
            <person name="Nelson D.R."/>
            <person name="Nelson C."/>
            <person name="Nieminen K."/>
            <person name="Nilsson O."/>
            <person name="Pereda V."/>
            <person name="Peter G."/>
            <person name="Philippe R."/>
            <person name="Pilate G."/>
            <person name="Poliakov A."/>
            <person name="Razumovskaya J."/>
            <person name="Richardson P."/>
            <person name="Rinaldi C."/>
            <person name="Ritland K."/>
            <person name="Rouze P."/>
            <person name="Ryaboy D."/>
            <person name="Schmutz J."/>
            <person name="Schrader J."/>
            <person name="Segerman B."/>
            <person name="Shin H."/>
            <person name="Siddiqui A."/>
            <person name="Sterky F."/>
            <person name="Terry A."/>
            <person name="Tsai C.J."/>
            <person name="Uberbacher E."/>
            <person name="Unneberg P."/>
            <person name="Vahala J."/>
            <person name="Wall K."/>
            <person name="Wessler S."/>
            <person name="Yang G."/>
            <person name="Yin T."/>
            <person name="Douglas C."/>
            <person name="Marra M."/>
            <person name="Sandberg G."/>
            <person name="Van de Peer Y."/>
            <person name="Rokhsar D."/>
        </authorList>
    </citation>
    <scope>NUCLEOTIDE SEQUENCE [LARGE SCALE GENOMIC DNA]</scope>
    <source>
        <strain evidence="2">cv. Nisqually</strain>
    </source>
</reference>
<accession>U5GTG0</accession>
<evidence type="ECO:0000313" key="2">
    <source>
        <dbReference type="Proteomes" id="UP000006729"/>
    </source>
</evidence>
<keyword evidence="2" id="KW-1185">Reference proteome</keyword>
<dbReference type="HOGENOM" id="CLU_2376732_0_0_1"/>
<name>U5GTG0_POPTR</name>
<evidence type="ECO:0000313" key="1">
    <source>
        <dbReference type="EMBL" id="PNT55077.1"/>
    </source>
</evidence>
<dbReference type="EMBL" id="CM009290">
    <property type="protein sequence ID" value="PNT55077.1"/>
    <property type="molecule type" value="Genomic_DNA"/>
</dbReference>
<dbReference type="InParanoid" id="U5GTG0"/>
<sequence>MFPQVSAKTEGKGPAQLVYIFKLYDFQVPPIRFRLPLQEDTFSRNSIEQIHFIIPAKHILQYSSSWILVIGYRFPHSILLADKICYCKIGFSTCT</sequence>
<proteinExistence type="predicted"/>
<organism evidence="1 2">
    <name type="scientific">Populus trichocarpa</name>
    <name type="common">Western balsam poplar</name>
    <name type="synonym">Populus balsamifera subsp. trichocarpa</name>
    <dbReference type="NCBI Taxonomy" id="3694"/>
    <lineage>
        <taxon>Eukaryota</taxon>
        <taxon>Viridiplantae</taxon>
        <taxon>Streptophyta</taxon>
        <taxon>Embryophyta</taxon>
        <taxon>Tracheophyta</taxon>
        <taxon>Spermatophyta</taxon>
        <taxon>Magnoliopsida</taxon>
        <taxon>eudicotyledons</taxon>
        <taxon>Gunneridae</taxon>
        <taxon>Pentapetalae</taxon>
        <taxon>rosids</taxon>
        <taxon>fabids</taxon>
        <taxon>Malpighiales</taxon>
        <taxon>Salicaceae</taxon>
        <taxon>Saliceae</taxon>
        <taxon>Populus</taxon>
    </lineage>
</organism>
<protein>
    <submittedName>
        <fullName evidence="1">Uncharacterized protein</fullName>
    </submittedName>
</protein>
<gene>
    <name evidence="1" type="ORF">POPTR_001G172200</name>
</gene>
<dbReference type="AlphaFoldDB" id="U5GTG0"/>
<dbReference type="Proteomes" id="UP000006729">
    <property type="component" value="Chromosome 1"/>
</dbReference>